<feature type="transmembrane region" description="Helical" evidence="1">
    <location>
        <begin position="78"/>
        <end position="96"/>
    </location>
</feature>
<evidence type="ECO:0000256" key="1">
    <source>
        <dbReference type="SAM" id="Phobius"/>
    </source>
</evidence>
<feature type="transmembrane region" description="Helical" evidence="1">
    <location>
        <begin position="49"/>
        <end position="72"/>
    </location>
</feature>
<keyword evidence="3" id="KW-1185">Reference proteome</keyword>
<dbReference type="AlphaFoldDB" id="A0A5E6MDH7"/>
<keyword evidence="1" id="KW-0472">Membrane</keyword>
<dbReference type="InterPro" id="IPR036259">
    <property type="entry name" value="MFS_trans_sf"/>
</dbReference>
<dbReference type="EMBL" id="CABFVA020000096">
    <property type="protein sequence ID" value="VVM07511.1"/>
    <property type="molecule type" value="Genomic_DNA"/>
</dbReference>
<dbReference type="Proteomes" id="UP000334923">
    <property type="component" value="Unassembled WGS sequence"/>
</dbReference>
<dbReference type="RefSeq" id="WP_142660596.1">
    <property type="nucleotide sequence ID" value="NZ_CABFVA020000096.1"/>
</dbReference>
<evidence type="ECO:0000313" key="3">
    <source>
        <dbReference type="Proteomes" id="UP000334923"/>
    </source>
</evidence>
<sequence length="117" mass="12444">MMHTSLRLTNKKGVNLYLDSGCPLFTLSSSSLVSLTFRSEVLLRPRIGLVTDLVEAAGGVGGFLLPICFGLVQSTTHSYAAALLLFAGTPAVAAAVSSWDRIPWERAVPRLLSPSPD</sequence>
<name>A0A5E6MDH7_9BACT</name>
<reference evidence="2 3" key="1">
    <citation type="submission" date="2019-09" db="EMBL/GenBank/DDBJ databases">
        <authorList>
            <person name="Cremers G."/>
        </authorList>
    </citation>
    <scope>NUCLEOTIDE SEQUENCE [LARGE SCALE GENOMIC DNA]</scope>
    <source>
        <strain evidence="2">4A</strain>
    </source>
</reference>
<evidence type="ECO:0000313" key="2">
    <source>
        <dbReference type="EMBL" id="VVM07511.1"/>
    </source>
</evidence>
<protein>
    <submittedName>
        <fullName evidence="2">Uncharacterized protein</fullName>
    </submittedName>
</protein>
<keyword evidence="1" id="KW-1133">Transmembrane helix</keyword>
<keyword evidence="1" id="KW-0812">Transmembrane</keyword>
<dbReference type="OrthoDB" id="9771451at2"/>
<proteinExistence type="predicted"/>
<dbReference type="Gene3D" id="1.20.1250.20">
    <property type="entry name" value="MFS general substrate transporter like domains"/>
    <property type="match status" value="1"/>
</dbReference>
<accession>A0A5E6MDH7</accession>
<organism evidence="2 3">
    <name type="scientific">Methylacidimicrobium tartarophylax</name>
    <dbReference type="NCBI Taxonomy" id="1041768"/>
    <lineage>
        <taxon>Bacteria</taxon>
        <taxon>Pseudomonadati</taxon>
        <taxon>Verrucomicrobiota</taxon>
        <taxon>Methylacidimicrobium</taxon>
    </lineage>
</organism>
<gene>
    <name evidence="2" type="ORF">MAMT_01777</name>
</gene>
<feature type="transmembrane region" description="Helical" evidence="1">
    <location>
        <begin position="16"/>
        <end position="37"/>
    </location>
</feature>